<keyword evidence="6" id="KW-1185">Reference proteome</keyword>
<dbReference type="EMBL" id="CP056041">
    <property type="protein sequence ID" value="QKZ17581.1"/>
    <property type="molecule type" value="Genomic_DNA"/>
</dbReference>
<evidence type="ECO:0000256" key="1">
    <source>
        <dbReference type="ARBA" id="ARBA00023015"/>
    </source>
</evidence>
<dbReference type="CDD" id="cd07377">
    <property type="entry name" value="WHTH_GntR"/>
    <property type="match status" value="1"/>
</dbReference>
<keyword evidence="3" id="KW-0804">Transcription</keyword>
<evidence type="ECO:0000313" key="6">
    <source>
        <dbReference type="Proteomes" id="UP000509418"/>
    </source>
</evidence>
<reference evidence="5 6" key="1">
    <citation type="submission" date="2020-06" db="EMBL/GenBank/DDBJ databases">
        <title>Genome mining for natural products.</title>
        <authorList>
            <person name="Zhang B."/>
            <person name="Shi J."/>
            <person name="Ge H."/>
        </authorList>
    </citation>
    <scope>NUCLEOTIDE SEQUENCE [LARGE SCALE GENOMIC DNA]</scope>
    <source>
        <strain evidence="5 6">NA02069</strain>
    </source>
</reference>
<dbReference type="SMART" id="SM00895">
    <property type="entry name" value="FCD"/>
    <property type="match status" value="1"/>
</dbReference>
<proteinExistence type="predicted"/>
<dbReference type="PANTHER" id="PTHR43537">
    <property type="entry name" value="TRANSCRIPTIONAL REGULATOR, GNTR FAMILY"/>
    <property type="match status" value="1"/>
</dbReference>
<sequence>MADQKAPEQAPIAMVQQAAAYELTAEQLRRAVYSGRYLPGDRLPPERELTLQLGVSRTTLREAVRVLAAEKLVHVRRGAHGGIIVTDRPATSPEQLHDFLRRSAEQVDEILDLRIVLETGTARLAATRRSEEEVVTIQDAFDRMEEIFRHRRMDAVSAFWRADIEFHTRIATASGNTRLTRAVEDARIEFLRPLGNVFSTINEHAHDGHEAMLRAIRDRDPEAAEASVRTHIEVTRRVLREIAGLAPDARHAH</sequence>
<keyword evidence="1" id="KW-0805">Transcription regulation</keyword>
<dbReference type="InterPro" id="IPR036390">
    <property type="entry name" value="WH_DNA-bd_sf"/>
</dbReference>
<feature type="domain" description="HTH gntR-type" evidence="4">
    <location>
        <begin position="18"/>
        <end position="88"/>
    </location>
</feature>
<protein>
    <submittedName>
        <fullName evidence="5">FadR family transcriptional regulator</fullName>
    </submittedName>
</protein>
<evidence type="ECO:0000256" key="2">
    <source>
        <dbReference type="ARBA" id="ARBA00023125"/>
    </source>
</evidence>
<dbReference type="InterPro" id="IPR000524">
    <property type="entry name" value="Tscrpt_reg_HTH_GntR"/>
</dbReference>
<dbReference type="InterPro" id="IPR008920">
    <property type="entry name" value="TF_FadR/GntR_C"/>
</dbReference>
<name>A0A7H8T2B9_STRCX</name>
<dbReference type="Pfam" id="PF07729">
    <property type="entry name" value="FCD"/>
    <property type="match status" value="1"/>
</dbReference>
<dbReference type="AlphaFoldDB" id="A0A7H8T2B9"/>
<gene>
    <name evidence="5" type="ORF">HUT05_09620</name>
</gene>
<dbReference type="PROSITE" id="PS50949">
    <property type="entry name" value="HTH_GNTR"/>
    <property type="match status" value="1"/>
</dbReference>
<dbReference type="SUPFAM" id="SSF46785">
    <property type="entry name" value="Winged helix' DNA-binding domain"/>
    <property type="match status" value="1"/>
</dbReference>
<dbReference type="SUPFAM" id="SSF48008">
    <property type="entry name" value="GntR ligand-binding domain-like"/>
    <property type="match status" value="1"/>
</dbReference>
<dbReference type="RefSeq" id="WP_176574825.1">
    <property type="nucleotide sequence ID" value="NZ_CBDRGH010000014.1"/>
</dbReference>
<evidence type="ECO:0000313" key="5">
    <source>
        <dbReference type="EMBL" id="QKZ17581.1"/>
    </source>
</evidence>
<dbReference type="Proteomes" id="UP000509418">
    <property type="component" value="Chromosome"/>
</dbReference>
<dbReference type="GO" id="GO:0003677">
    <property type="term" value="F:DNA binding"/>
    <property type="evidence" value="ECO:0007669"/>
    <property type="project" value="UniProtKB-KW"/>
</dbReference>
<dbReference type="Gene3D" id="1.20.120.530">
    <property type="entry name" value="GntR ligand-binding domain-like"/>
    <property type="match status" value="1"/>
</dbReference>
<evidence type="ECO:0000256" key="3">
    <source>
        <dbReference type="ARBA" id="ARBA00023163"/>
    </source>
</evidence>
<evidence type="ECO:0000259" key="4">
    <source>
        <dbReference type="PROSITE" id="PS50949"/>
    </source>
</evidence>
<dbReference type="SMART" id="SM00345">
    <property type="entry name" value="HTH_GNTR"/>
    <property type="match status" value="1"/>
</dbReference>
<dbReference type="PRINTS" id="PR00035">
    <property type="entry name" value="HTHGNTR"/>
</dbReference>
<dbReference type="InterPro" id="IPR011711">
    <property type="entry name" value="GntR_C"/>
</dbReference>
<organism evidence="5 6">
    <name type="scientific">Streptomyces chartreusis</name>
    <dbReference type="NCBI Taxonomy" id="1969"/>
    <lineage>
        <taxon>Bacteria</taxon>
        <taxon>Bacillati</taxon>
        <taxon>Actinomycetota</taxon>
        <taxon>Actinomycetes</taxon>
        <taxon>Kitasatosporales</taxon>
        <taxon>Streptomycetaceae</taxon>
        <taxon>Streptomyces</taxon>
    </lineage>
</organism>
<accession>A0A7H8T2B9</accession>
<dbReference type="PANTHER" id="PTHR43537:SF5">
    <property type="entry name" value="UXU OPERON TRANSCRIPTIONAL REGULATOR"/>
    <property type="match status" value="1"/>
</dbReference>
<dbReference type="GO" id="GO:0003700">
    <property type="term" value="F:DNA-binding transcription factor activity"/>
    <property type="evidence" value="ECO:0007669"/>
    <property type="project" value="InterPro"/>
</dbReference>
<dbReference type="Gene3D" id="1.10.10.10">
    <property type="entry name" value="Winged helix-like DNA-binding domain superfamily/Winged helix DNA-binding domain"/>
    <property type="match status" value="1"/>
</dbReference>
<dbReference type="InterPro" id="IPR036388">
    <property type="entry name" value="WH-like_DNA-bd_sf"/>
</dbReference>
<keyword evidence="2" id="KW-0238">DNA-binding</keyword>
<dbReference type="Pfam" id="PF00392">
    <property type="entry name" value="GntR"/>
    <property type="match status" value="1"/>
</dbReference>